<feature type="compositionally biased region" description="Basic and acidic residues" evidence="9">
    <location>
        <begin position="181"/>
        <end position="191"/>
    </location>
</feature>
<comment type="caution">
    <text evidence="10">The sequence shown here is derived from an EMBL/GenBank/DDBJ whole genome shotgun (WGS) entry which is preliminary data.</text>
</comment>
<proteinExistence type="predicted"/>
<feature type="compositionally biased region" description="Gly residues" evidence="9">
    <location>
        <begin position="193"/>
        <end position="205"/>
    </location>
</feature>
<evidence type="ECO:0000256" key="7">
    <source>
        <dbReference type="ARBA" id="ARBA00023163"/>
    </source>
</evidence>
<dbReference type="Pfam" id="PF12402">
    <property type="entry name" value="nlz1"/>
    <property type="match status" value="1"/>
</dbReference>
<dbReference type="GO" id="GO:0045892">
    <property type="term" value="P:negative regulation of DNA-templated transcription"/>
    <property type="evidence" value="ECO:0007669"/>
    <property type="project" value="TreeGrafter"/>
</dbReference>
<evidence type="ECO:0000256" key="8">
    <source>
        <dbReference type="ARBA" id="ARBA00023242"/>
    </source>
</evidence>
<organism evidence="10 11">
    <name type="scientific">Orthonyx spaldingii</name>
    <name type="common">Chowchilla</name>
    <dbReference type="NCBI Taxonomy" id="38397"/>
    <lineage>
        <taxon>Eukaryota</taxon>
        <taxon>Metazoa</taxon>
        <taxon>Chordata</taxon>
        <taxon>Craniata</taxon>
        <taxon>Vertebrata</taxon>
        <taxon>Euteleostomi</taxon>
        <taxon>Archelosauria</taxon>
        <taxon>Archosauria</taxon>
        <taxon>Dinosauria</taxon>
        <taxon>Saurischia</taxon>
        <taxon>Theropoda</taxon>
        <taxon>Coelurosauria</taxon>
        <taxon>Aves</taxon>
        <taxon>Neognathae</taxon>
        <taxon>Neoaves</taxon>
        <taxon>Telluraves</taxon>
        <taxon>Australaves</taxon>
        <taxon>Passeriformes</taxon>
        <taxon>Corvoidea</taxon>
        <taxon>Orthonychidae</taxon>
        <taxon>Orthonyx</taxon>
    </lineage>
</organism>
<feature type="non-terminal residue" evidence="10">
    <location>
        <position position="468"/>
    </location>
</feature>
<feature type="compositionally biased region" description="Low complexity" evidence="9">
    <location>
        <begin position="77"/>
        <end position="87"/>
    </location>
</feature>
<keyword evidence="4" id="KW-0863">Zinc-finger</keyword>
<evidence type="ECO:0000313" key="10">
    <source>
        <dbReference type="EMBL" id="NXB98957.1"/>
    </source>
</evidence>
<keyword evidence="7" id="KW-0804">Transcription</keyword>
<dbReference type="Proteomes" id="UP000526602">
    <property type="component" value="Unassembled WGS sequence"/>
</dbReference>
<keyword evidence="11" id="KW-1185">Reference proteome</keyword>
<dbReference type="InterPro" id="IPR022129">
    <property type="entry name" value="Tscrpt_rep_NocA-like"/>
</dbReference>
<evidence type="ECO:0000256" key="4">
    <source>
        <dbReference type="ARBA" id="ARBA00022771"/>
    </source>
</evidence>
<keyword evidence="5" id="KW-0862">Zinc</keyword>
<evidence type="ECO:0000256" key="5">
    <source>
        <dbReference type="ARBA" id="ARBA00022833"/>
    </source>
</evidence>
<feature type="region of interest" description="Disordered" evidence="9">
    <location>
        <begin position="153"/>
        <end position="209"/>
    </location>
</feature>
<dbReference type="GO" id="GO:0008270">
    <property type="term" value="F:zinc ion binding"/>
    <property type="evidence" value="ECO:0007669"/>
    <property type="project" value="UniProtKB-KW"/>
</dbReference>
<dbReference type="PANTHER" id="PTHR12522">
    <property type="entry name" value="ZINC-FINGER PROTEIN NOLZ1-RELATED"/>
    <property type="match status" value="1"/>
</dbReference>
<dbReference type="PANTHER" id="PTHR12522:SF3">
    <property type="entry name" value="ZINC FINGER PROTEIN 503"/>
    <property type="match status" value="1"/>
</dbReference>
<reference evidence="10 11" key="1">
    <citation type="submission" date="2019-09" db="EMBL/GenBank/DDBJ databases">
        <title>Bird 10,000 Genomes (B10K) Project - Family phase.</title>
        <authorList>
            <person name="Zhang G."/>
        </authorList>
    </citation>
    <scope>NUCLEOTIDE SEQUENCE [LARGE SCALE GENOMIC DNA]</scope>
    <source>
        <strain evidence="10">B10K-DU-029-32</strain>
        <tissue evidence="10">Liver or heart</tissue>
    </source>
</reference>
<keyword evidence="6" id="KW-0805">Transcription regulation</keyword>
<gene>
    <name evidence="10" type="primary">Znf503</name>
    <name evidence="10" type="ORF">ORTSPA_R12894</name>
</gene>
<comment type="subcellular location">
    <subcellularLocation>
        <location evidence="1">Nucleus</location>
    </subcellularLocation>
</comment>
<dbReference type="InterPro" id="IPR051520">
    <property type="entry name" value="Elbow/Noc_ZnFinger"/>
</dbReference>
<keyword evidence="8" id="KW-0539">Nucleus</keyword>
<feature type="region of interest" description="Disordered" evidence="9">
    <location>
        <begin position="228"/>
        <end position="257"/>
    </location>
</feature>
<protein>
    <submittedName>
        <fullName evidence="10">ZN503 protein</fullName>
    </submittedName>
</protein>
<evidence type="ECO:0000256" key="6">
    <source>
        <dbReference type="ARBA" id="ARBA00023015"/>
    </source>
</evidence>
<keyword evidence="3" id="KW-0479">Metal-binding</keyword>
<dbReference type="GO" id="GO:0005634">
    <property type="term" value="C:nucleus"/>
    <property type="evidence" value="ECO:0007669"/>
    <property type="project" value="UniProtKB-SubCell"/>
</dbReference>
<feature type="non-terminal residue" evidence="10">
    <location>
        <position position="1"/>
    </location>
</feature>
<evidence type="ECO:0000256" key="9">
    <source>
        <dbReference type="SAM" id="MobiDB-lite"/>
    </source>
</evidence>
<feature type="compositionally biased region" description="Low complexity" evidence="9">
    <location>
        <begin position="239"/>
        <end position="256"/>
    </location>
</feature>
<evidence type="ECO:0000256" key="2">
    <source>
        <dbReference type="ARBA" id="ARBA00022491"/>
    </source>
</evidence>
<keyword evidence="2" id="KW-0678">Repressor</keyword>
<dbReference type="EMBL" id="VZTJ01000539">
    <property type="protein sequence ID" value="NXB98957.1"/>
    <property type="molecule type" value="Genomic_DNA"/>
</dbReference>
<accession>A0A7K8G414</accession>
<feature type="region of interest" description="Disordered" evidence="9">
    <location>
        <begin position="68"/>
        <end position="135"/>
    </location>
</feature>
<evidence type="ECO:0000256" key="1">
    <source>
        <dbReference type="ARBA" id="ARBA00004123"/>
    </source>
</evidence>
<evidence type="ECO:0000313" key="11">
    <source>
        <dbReference type="Proteomes" id="UP000526602"/>
    </source>
</evidence>
<feature type="compositionally biased region" description="Polar residues" evidence="9">
    <location>
        <begin position="153"/>
        <end position="170"/>
    </location>
</feature>
<name>A0A7K8G414_ORTSP</name>
<dbReference type="AlphaFoldDB" id="A0A7K8G414"/>
<evidence type="ECO:0000256" key="3">
    <source>
        <dbReference type="ARBA" id="ARBA00022723"/>
    </source>
</evidence>
<sequence length="468" mass="46869">KPCFHAVPPSDPLRQANRLPIKVLKMLTARTGHILHPEYLQPLPSTPVSPIELDAKKSPLALLAQTCSQIGKPDPSPSSKLSSVTSNGSGGDKDSKSGPLKLSDIGVEDKSSFKPYSKPGAEKKEPGAAGCAGAPAAGVAAGEKSGFRVPSATCQPFTPRTGSPNSSASACSPGLLPADGKGGDDKKDSEGCGKSGGSGSEGGPGATTISHSRISVSCAGINVEVNQHQESAPGSKPIASDSASSCSSTTATSSTSVLGSGLVAPVSPYKPGQTVFPLPPAGMSYPGTLAGAYAGYPPQFLPHGVALDPTKSSSLVGAQLAAASSLGCSKPAGSSPLAGASPPSVMTASLCRDPYCLSYHCASHLAGAAGASCAHDQALKSGYPLVYPTHPLHSVHSSLTGATPPPGTLALRSPHHALGLGSRYHPYSKSPLPTPGAPVPVPAATGPYYSPYALYGQRLTTASALGYQ</sequence>